<keyword evidence="2" id="KW-1185">Reference proteome</keyword>
<sequence length="100" mass="11666">MINNVFETSVMGSNIVYLNIPEEDYFLSYDSITRKAAEEISNTYFLLRSRDGIPEVLDIEHHEPSHRVKITLEVKEAKNNNRPLYKVPDSLNITRNNEVR</sequence>
<accession>A0ABW8T6U8</accession>
<dbReference type="Proteomes" id="UP001623591">
    <property type="component" value="Unassembled WGS sequence"/>
</dbReference>
<name>A0ABW8T6U8_9CLOT</name>
<dbReference type="EMBL" id="JBJHZZ010000006">
    <property type="protein sequence ID" value="MFL0247433.1"/>
    <property type="molecule type" value="Genomic_DNA"/>
</dbReference>
<gene>
    <name evidence="1" type="ORF">ACJDUG_10660</name>
</gene>
<comment type="caution">
    <text evidence="1">The sequence shown here is derived from an EMBL/GenBank/DDBJ whole genome shotgun (WGS) entry which is preliminary data.</text>
</comment>
<organism evidence="1 2">
    <name type="scientific">Candidatus Clostridium stratigraminis</name>
    <dbReference type="NCBI Taxonomy" id="3381661"/>
    <lineage>
        <taxon>Bacteria</taxon>
        <taxon>Bacillati</taxon>
        <taxon>Bacillota</taxon>
        <taxon>Clostridia</taxon>
        <taxon>Eubacteriales</taxon>
        <taxon>Clostridiaceae</taxon>
        <taxon>Clostridium</taxon>
    </lineage>
</organism>
<reference evidence="1 2" key="1">
    <citation type="submission" date="2024-11" db="EMBL/GenBank/DDBJ databases">
        <authorList>
            <person name="Heng Y.C."/>
            <person name="Lim A.C.H."/>
            <person name="Lee J.K.Y."/>
            <person name="Kittelmann S."/>
        </authorList>
    </citation>
    <scope>NUCLEOTIDE SEQUENCE [LARGE SCALE GENOMIC DNA]</scope>
    <source>
        <strain evidence="1 2">WILCCON 0185</strain>
    </source>
</reference>
<proteinExistence type="predicted"/>
<protein>
    <submittedName>
        <fullName evidence="1">Uncharacterized protein</fullName>
    </submittedName>
</protein>
<evidence type="ECO:0000313" key="2">
    <source>
        <dbReference type="Proteomes" id="UP001623591"/>
    </source>
</evidence>
<dbReference type="RefSeq" id="WP_406769880.1">
    <property type="nucleotide sequence ID" value="NZ_JBJHZZ010000006.1"/>
</dbReference>
<evidence type="ECO:0000313" key="1">
    <source>
        <dbReference type="EMBL" id="MFL0247433.1"/>
    </source>
</evidence>